<protein>
    <submittedName>
        <fullName evidence="2">Transglutaminase</fullName>
    </submittedName>
</protein>
<dbReference type="STRING" id="1184151.AW736_06920"/>
<dbReference type="SMART" id="SM00460">
    <property type="entry name" value="TGc"/>
    <property type="match status" value="1"/>
</dbReference>
<reference evidence="2 3" key="1">
    <citation type="submission" date="2016-01" db="EMBL/GenBank/DDBJ databases">
        <title>High potential of lignocellulose degradation of a new Verrucomicrobia species.</title>
        <authorList>
            <person name="Wang Y."/>
            <person name="Shi Y."/>
            <person name="Qiu Z."/>
            <person name="Liu S."/>
            <person name="Yang H."/>
        </authorList>
    </citation>
    <scope>NUCLEOTIDE SEQUENCE [LARGE SCALE GENOMIC DNA]</scope>
    <source>
        <strain evidence="2 3">TSB47</strain>
    </source>
</reference>
<dbReference type="OrthoDB" id="9787782at2"/>
<dbReference type="Gene3D" id="3.10.620.30">
    <property type="match status" value="1"/>
</dbReference>
<dbReference type="EMBL" id="LRRQ01000053">
    <property type="protein sequence ID" value="OAM90648.1"/>
    <property type="molecule type" value="Genomic_DNA"/>
</dbReference>
<keyword evidence="3" id="KW-1185">Reference proteome</keyword>
<dbReference type="AlphaFoldDB" id="A0A178ILL3"/>
<organism evidence="2 3">
    <name type="scientific">Termitidicoccus mucosus</name>
    <dbReference type="NCBI Taxonomy" id="1184151"/>
    <lineage>
        <taxon>Bacteria</taxon>
        <taxon>Pseudomonadati</taxon>
        <taxon>Verrucomicrobiota</taxon>
        <taxon>Opitutia</taxon>
        <taxon>Opitutales</taxon>
        <taxon>Opitutaceae</taxon>
        <taxon>Termitidicoccus</taxon>
    </lineage>
</organism>
<sequence length="288" mass="31977">MHLHVLHRTHHAYATPVRDSFNEARLQPLTADGQICLDYQLTTDPPSRTTHFIDFHQNHVHQFEITTAHTALAIESRATVSTTTRRLAPAQTTTPLADMAACARLAQCFEFLQPSHYTAPTPDAHALGQAITADIADAWHAAQAVTAHIHQNFAYKPAATNVHTHMRDVLRDRQGVCQDFAHVMLGICRSLGIPARYVSGYLYNGPADTLRGAQASHAWVEIYLPDHGWRGLDPTNNTQPDDRYIKIATGRDYADVSPIKGTYRGTGDRRMTVEVLVTALEPAETRAF</sequence>
<dbReference type="SUPFAM" id="SSF54001">
    <property type="entry name" value="Cysteine proteinases"/>
    <property type="match status" value="1"/>
</dbReference>
<dbReference type="RefSeq" id="WP_068769452.1">
    <property type="nucleotide sequence ID" value="NZ_CP109796.1"/>
</dbReference>
<evidence type="ECO:0000313" key="2">
    <source>
        <dbReference type="EMBL" id="OAM90648.1"/>
    </source>
</evidence>
<proteinExistence type="predicted"/>
<gene>
    <name evidence="2" type="ORF">AW736_06920</name>
</gene>
<dbReference type="InterPro" id="IPR002931">
    <property type="entry name" value="Transglutaminase-like"/>
</dbReference>
<accession>A0A178ILL3</accession>
<evidence type="ECO:0000259" key="1">
    <source>
        <dbReference type="SMART" id="SM00460"/>
    </source>
</evidence>
<comment type="caution">
    <text evidence="2">The sequence shown here is derived from an EMBL/GenBank/DDBJ whole genome shotgun (WGS) entry which is preliminary data.</text>
</comment>
<dbReference type="Pfam" id="PF01841">
    <property type="entry name" value="Transglut_core"/>
    <property type="match status" value="1"/>
</dbReference>
<dbReference type="Proteomes" id="UP000078486">
    <property type="component" value="Unassembled WGS sequence"/>
</dbReference>
<dbReference type="InterPro" id="IPR013589">
    <property type="entry name" value="Bac_transglu_N"/>
</dbReference>
<dbReference type="Pfam" id="PF08379">
    <property type="entry name" value="Bact_transglu_N"/>
    <property type="match status" value="1"/>
</dbReference>
<dbReference type="PANTHER" id="PTHR33490:SF6">
    <property type="entry name" value="SLL1049 PROTEIN"/>
    <property type="match status" value="1"/>
</dbReference>
<dbReference type="InterPro" id="IPR038765">
    <property type="entry name" value="Papain-like_cys_pep_sf"/>
</dbReference>
<feature type="domain" description="Transglutaminase-like" evidence="1">
    <location>
        <begin position="169"/>
        <end position="236"/>
    </location>
</feature>
<name>A0A178ILL3_9BACT</name>
<dbReference type="PANTHER" id="PTHR33490">
    <property type="entry name" value="BLR5614 PROTEIN-RELATED"/>
    <property type="match status" value="1"/>
</dbReference>
<evidence type="ECO:0000313" key="3">
    <source>
        <dbReference type="Proteomes" id="UP000078486"/>
    </source>
</evidence>